<evidence type="ECO:0000256" key="1">
    <source>
        <dbReference type="SAM" id="MobiDB-lite"/>
    </source>
</evidence>
<proteinExistence type="predicted"/>
<keyword evidence="2" id="KW-0472">Membrane</keyword>
<dbReference type="AlphaFoldDB" id="A0A3D8QC34"/>
<keyword evidence="2" id="KW-1133">Transmembrane helix</keyword>
<accession>A0A3D8QC34</accession>
<keyword evidence="3" id="KW-0732">Signal</keyword>
<reference evidence="4 5" key="1">
    <citation type="journal article" date="2018" name="IMA Fungus">
        <title>IMA Genome-F 9: Draft genome sequence of Annulohypoxylon stygium, Aspergillus mulundensis, Berkeleyomyces basicola (syn. Thielaviopsis basicola), Ceratocystis smalleyi, two Cercospora beticola strains, Coleophoma cylindrospora, Fusarium fracticaudum, Phialophora cf. hyalina, and Morchella septimelata.</title>
        <authorList>
            <person name="Wingfield B.D."/>
            <person name="Bills G.F."/>
            <person name="Dong Y."/>
            <person name="Huang W."/>
            <person name="Nel W.J."/>
            <person name="Swalarsk-Parry B.S."/>
            <person name="Vaghefi N."/>
            <person name="Wilken P.M."/>
            <person name="An Z."/>
            <person name="de Beer Z.W."/>
            <person name="De Vos L."/>
            <person name="Chen L."/>
            <person name="Duong T.A."/>
            <person name="Gao Y."/>
            <person name="Hammerbacher A."/>
            <person name="Kikkert J.R."/>
            <person name="Li Y."/>
            <person name="Li H."/>
            <person name="Li K."/>
            <person name="Li Q."/>
            <person name="Liu X."/>
            <person name="Ma X."/>
            <person name="Naidoo K."/>
            <person name="Pethybridge S.J."/>
            <person name="Sun J."/>
            <person name="Steenkamp E.T."/>
            <person name="van der Nest M.A."/>
            <person name="van Wyk S."/>
            <person name="Wingfield M.J."/>
            <person name="Xiong C."/>
            <person name="Yue Q."/>
            <person name="Zhang X."/>
        </authorList>
    </citation>
    <scope>NUCLEOTIDE SEQUENCE [LARGE SCALE GENOMIC DNA]</scope>
    <source>
        <strain evidence="4 5">BP6252</strain>
    </source>
</reference>
<feature type="signal peptide" evidence="3">
    <location>
        <begin position="1"/>
        <end position="20"/>
    </location>
</feature>
<dbReference type="Proteomes" id="UP000256645">
    <property type="component" value="Unassembled WGS sequence"/>
</dbReference>
<dbReference type="PROSITE" id="PS51257">
    <property type="entry name" value="PROKAR_LIPOPROTEIN"/>
    <property type="match status" value="1"/>
</dbReference>
<sequence>MHFTKKALWSSCLFAACCQAIQKDSRDIQKRTTTCLTQGFTLCPPNAPPTSGGSGGGIVNVPPYSLGPDPFTFINSLKRSVPSASSLRRDATTQEQFCCAPRLECRTLVNYNKYICFDNNTSDFFMNDGSNGNADAGMYYDAPAEANINIFTGDYVYANGTRGNGYDDSGLPRPTATGAQPEPTGDVVHAQASSASTTTSKATLGATATSTLATSASSAAATAKANSGIPLSMPGYGYLLFVVVLLFGSMI</sequence>
<evidence type="ECO:0000256" key="2">
    <source>
        <dbReference type="SAM" id="Phobius"/>
    </source>
</evidence>
<feature type="transmembrane region" description="Helical" evidence="2">
    <location>
        <begin position="233"/>
        <end position="250"/>
    </location>
</feature>
<evidence type="ECO:0000256" key="3">
    <source>
        <dbReference type="SAM" id="SignalP"/>
    </source>
</evidence>
<comment type="caution">
    <text evidence="4">The sequence shown here is derived from an EMBL/GenBank/DDBJ whole genome shotgun (WGS) entry which is preliminary data.</text>
</comment>
<name>A0A3D8QC34_9HELO</name>
<organism evidence="4 5">
    <name type="scientific">Coleophoma cylindrospora</name>
    <dbReference type="NCBI Taxonomy" id="1849047"/>
    <lineage>
        <taxon>Eukaryota</taxon>
        <taxon>Fungi</taxon>
        <taxon>Dikarya</taxon>
        <taxon>Ascomycota</taxon>
        <taxon>Pezizomycotina</taxon>
        <taxon>Leotiomycetes</taxon>
        <taxon>Helotiales</taxon>
        <taxon>Dermateaceae</taxon>
        <taxon>Coleophoma</taxon>
    </lineage>
</organism>
<feature type="region of interest" description="Disordered" evidence="1">
    <location>
        <begin position="166"/>
        <end position="192"/>
    </location>
</feature>
<protein>
    <submittedName>
        <fullName evidence="4">Uncharacterized protein</fullName>
    </submittedName>
</protein>
<feature type="chain" id="PRO_5017707152" evidence="3">
    <location>
        <begin position="21"/>
        <end position="251"/>
    </location>
</feature>
<evidence type="ECO:0000313" key="5">
    <source>
        <dbReference type="Proteomes" id="UP000256645"/>
    </source>
</evidence>
<keyword evidence="2" id="KW-0812">Transmembrane</keyword>
<dbReference type="EMBL" id="PDLM01000016">
    <property type="protein sequence ID" value="RDW59425.1"/>
    <property type="molecule type" value="Genomic_DNA"/>
</dbReference>
<gene>
    <name evidence="4" type="ORF">BP6252_12512</name>
</gene>
<keyword evidence="5" id="KW-1185">Reference proteome</keyword>
<evidence type="ECO:0000313" key="4">
    <source>
        <dbReference type="EMBL" id="RDW59425.1"/>
    </source>
</evidence>